<keyword evidence="3" id="KW-1185">Reference proteome</keyword>
<name>A0A1T3NSY8_9ACTN</name>
<dbReference type="Proteomes" id="UP000190037">
    <property type="component" value="Unassembled WGS sequence"/>
</dbReference>
<dbReference type="InterPro" id="IPR041581">
    <property type="entry name" value="Glyoxalase_6"/>
</dbReference>
<dbReference type="STRING" id="159449.B4N89_01485"/>
<evidence type="ECO:0000313" key="2">
    <source>
        <dbReference type="EMBL" id="OPC79792.1"/>
    </source>
</evidence>
<dbReference type="Pfam" id="PF18029">
    <property type="entry name" value="Glyoxalase_6"/>
    <property type="match status" value="1"/>
</dbReference>
<evidence type="ECO:0000259" key="1">
    <source>
        <dbReference type="PROSITE" id="PS51819"/>
    </source>
</evidence>
<dbReference type="PANTHER" id="PTHR35908:SF1">
    <property type="entry name" value="CONSERVED PROTEIN"/>
    <property type="match status" value="1"/>
</dbReference>
<sequence length="111" mass="11961">MELTPHMITIDCADAGRLAAWWADALGVEIAQDFGEFVMVAAEPLVLGFQQVPEPRVGKNRLHIDFSAPDRVTAVERLVGLGATVVGDRSAPGLHWTTMQDPDGNEFCVSG</sequence>
<comment type="caution">
    <text evidence="2">The sequence shown here is derived from an EMBL/GenBank/DDBJ whole genome shotgun (WGS) entry which is preliminary data.</text>
</comment>
<proteinExistence type="predicted"/>
<dbReference type="SUPFAM" id="SSF54593">
    <property type="entry name" value="Glyoxalase/Bleomycin resistance protein/Dihydroxybiphenyl dioxygenase"/>
    <property type="match status" value="1"/>
</dbReference>
<dbReference type="PROSITE" id="PS51819">
    <property type="entry name" value="VOC"/>
    <property type="match status" value="1"/>
</dbReference>
<dbReference type="AlphaFoldDB" id="A0A1T3NSY8"/>
<dbReference type="Gene3D" id="3.10.180.10">
    <property type="entry name" value="2,3-Dihydroxybiphenyl 1,2-Dioxygenase, domain 1"/>
    <property type="match status" value="1"/>
</dbReference>
<protein>
    <submittedName>
        <fullName evidence="2">Glyoxalase</fullName>
    </submittedName>
</protein>
<evidence type="ECO:0000313" key="3">
    <source>
        <dbReference type="Proteomes" id="UP000190037"/>
    </source>
</evidence>
<dbReference type="OrthoDB" id="15077at2"/>
<dbReference type="EMBL" id="MWQN01000001">
    <property type="protein sequence ID" value="OPC79792.1"/>
    <property type="molecule type" value="Genomic_DNA"/>
</dbReference>
<dbReference type="PANTHER" id="PTHR35908">
    <property type="entry name" value="HYPOTHETICAL FUSION PROTEIN"/>
    <property type="match status" value="1"/>
</dbReference>
<dbReference type="CDD" id="cd06587">
    <property type="entry name" value="VOC"/>
    <property type="match status" value="1"/>
</dbReference>
<dbReference type="InterPro" id="IPR037523">
    <property type="entry name" value="VOC_core"/>
</dbReference>
<gene>
    <name evidence="2" type="ORF">B4N89_01485</name>
</gene>
<accession>A0A1T3NSY8</accession>
<dbReference type="InterPro" id="IPR029068">
    <property type="entry name" value="Glyas_Bleomycin-R_OHBP_Dase"/>
</dbReference>
<organism evidence="2 3">
    <name type="scientific">Embleya scabrispora</name>
    <dbReference type="NCBI Taxonomy" id="159449"/>
    <lineage>
        <taxon>Bacteria</taxon>
        <taxon>Bacillati</taxon>
        <taxon>Actinomycetota</taxon>
        <taxon>Actinomycetes</taxon>
        <taxon>Kitasatosporales</taxon>
        <taxon>Streptomycetaceae</taxon>
        <taxon>Embleya</taxon>
    </lineage>
</organism>
<reference evidence="2 3" key="1">
    <citation type="submission" date="2017-03" db="EMBL/GenBank/DDBJ databases">
        <title>Draft genome sequence of Streptomyces scabrisporus NF3, endophyte isolated from Amphipterygium adstringens.</title>
        <authorList>
            <person name="Vazquez M."/>
            <person name="Ceapa C.D."/>
            <person name="Rodriguez Luna D."/>
            <person name="Sanchez Esquivel S."/>
        </authorList>
    </citation>
    <scope>NUCLEOTIDE SEQUENCE [LARGE SCALE GENOMIC DNA]</scope>
    <source>
        <strain evidence="2 3">NF3</strain>
    </source>
</reference>
<feature type="domain" description="VOC" evidence="1">
    <location>
        <begin position="4"/>
        <end position="111"/>
    </location>
</feature>
<dbReference type="RefSeq" id="WP_078974061.1">
    <property type="nucleotide sequence ID" value="NZ_MWQN01000001.1"/>
</dbReference>